<proteinExistence type="predicted"/>
<reference evidence="2" key="1">
    <citation type="submission" date="2022-08" db="UniProtKB">
        <authorList>
            <consortium name="EnsemblMetazoa"/>
        </authorList>
    </citation>
    <scope>IDENTIFICATION</scope>
    <source>
        <strain evidence="2">05x7-T-G4-1.051#20</strain>
    </source>
</reference>
<evidence type="ECO:0000313" key="3">
    <source>
        <dbReference type="Proteomes" id="UP000005408"/>
    </source>
</evidence>
<feature type="compositionally biased region" description="Basic and acidic residues" evidence="1">
    <location>
        <begin position="319"/>
        <end position="333"/>
    </location>
</feature>
<dbReference type="AlphaFoldDB" id="A0A8W8JBF7"/>
<dbReference type="PANTHER" id="PTHR19303:SF74">
    <property type="entry name" value="POGO TRANSPOSABLE ELEMENT WITH KRAB DOMAIN"/>
    <property type="match status" value="1"/>
</dbReference>
<feature type="region of interest" description="Disordered" evidence="1">
    <location>
        <begin position="310"/>
        <end position="333"/>
    </location>
</feature>
<dbReference type="GO" id="GO:0005634">
    <property type="term" value="C:nucleus"/>
    <property type="evidence" value="ECO:0007669"/>
    <property type="project" value="TreeGrafter"/>
</dbReference>
<name>A0A8W8JBF7_MAGGI</name>
<dbReference type="InterPro" id="IPR050863">
    <property type="entry name" value="CenT-Element_Derived"/>
</dbReference>
<dbReference type="EnsemblMetazoa" id="G18288.1">
    <property type="protein sequence ID" value="G18288.1:cds"/>
    <property type="gene ID" value="G18288"/>
</dbReference>
<dbReference type="Proteomes" id="UP000005408">
    <property type="component" value="Unassembled WGS sequence"/>
</dbReference>
<dbReference type="PANTHER" id="PTHR19303">
    <property type="entry name" value="TRANSPOSON"/>
    <property type="match status" value="1"/>
</dbReference>
<dbReference type="GO" id="GO:0003677">
    <property type="term" value="F:DNA binding"/>
    <property type="evidence" value="ECO:0007669"/>
    <property type="project" value="TreeGrafter"/>
</dbReference>
<evidence type="ECO:0008006" key="4">
    <source>
        <dbReference type="Google" id="ProtNLM"/>
    </source>
</evidence>
<evidence type="ECO:0000256" key="1">
    <source>
        <dbReference type="SAM" id="MobiDB-lite"/>
    </source>
</evidence>
<accession>A0A8W8JBF7</accession>
<organism evidence="2 3">
    <name type="scientific">Magallana gigas</name>
    <name type="common">Pacific oyster</name>
    <name type="synonym">Crassostrea gigas</name>
    <dbReference type="NCBI Taxonomy" id="29159"/>
    <lineage>
        <taxon>Eukaryota</taxon>
        <taxon>Metazoa</taxon>
        <taxon>Spiralia</taxon>
        <taxon>Lophotrochozoa</taxon>
        <taxon>Mollusca</taxon>
        <taxon>Bivalvia</taxon>
        <taxon>Autobranchia</taxon>
        <taxon>Pteriomorphia</taxon>
        <taxon>Ostreida</taxon>
        <taxon>Ostreoidea</taxon>
        <taxon>Ostreidae</taxon>
        <taxon>Magallana</taxon>
    </lineage>
</organism>
<protein>
    <recommendedName>
        <fullName evidence="4">HTH psq-type domain-containing protein</fullName>
    </recommendedName>
</protein>
<sequence length="333" mass="37199">MSVKKASKIFQVPDTTLRDRVLQKVDPETAVFGKSPVLECFEEANLVQHFKTMAAYGYGYTRQECVNIAPEYAVHLGKRTMDKPFTMKWMRGFLKRWPELKVLKPRGLEHARAKMASKETGYFKNLEKTLSTHNMHDKPHLIYNVDEKGISIDHKPPSVVSDSTYCPQAVTSGRGKTITILGGGSASGVAIPPFFIFPGKRMRPELLNGASPGTSGTNGQKSHILQPMDVSCYGPLEKIYNNLCHKLMRESSATITRYNVCEVAGKAYTRALSPENIQSGFRKSGIYPLNPEAIRMEYLAPAEVFKQISPITNTTPSEKNTHEDAENLDNRGR</sequence>
<evidence type="ECO:0000313" key="2">
    <source>
        <dbReference type="EnsemblMetazoa" id="G18288.1:cds"/>
    </source>
</evidence>
<keyword evidence="3" id="KW-1185">Reference proteome</keyword>